<dbReference type="InterPro" id="IPR008920">
    <property type="entry name" value="TF_FadR/GntR_C"/>
</dbReference>
<dbReference type="Pfam" id="PF00392">
    <property type="entry name" value="GntR"/>
    <property type="match status" value="1"/>
</dbReference>
<dbReference type="PANTHER" id="PTHR43537">
    <property type="entry name" value="TRANSCRIPTIONAL REGULATOR, GNTR FAMILY"/>
    <property type="match status" value="1"/>
</dbReference>
<comment type="caution">
    <text evidence="5">The sequence shown here is derived from an EMBL/GenBank/DDBJ whole genome shotgun (WGS) entry which is preliminary data.</text>
</comment>
<dbReference type="PRINTS" id="PR00035">
    <property type="entry name" value="HTHGNTR"/>
</dbReference>
<dbReference type="PANTHER" id="PTHR43537:SF5">
    <property type="entry name" value="UXU OPERON TRANSCRIPTIONAL REGULATOR"/>
    <property type="match status" value="1"/>
</dbReference>
<keyword evidence="2" id="KW-0238">DNA-binding</keyword>
<feature type="domain" description="HTH gntR-type" evidence="4">
    <location>
        <begin position="18"/>
        <end position="86"/>
    </location>
</feature>
<dbReference type="InterPro" id="IPR036390">
    <property type="entry name" value="WH_DNA-bd_sf"/>
</dbReference>
<evidence type="ECO:0000259" key="4">
    <source>
        <dbReference type="PROSITE" id="PS50949"/>
    </source>
</evidence>
<dbReference type="SUPFAM" id="SSF46785">
    <property type="entry name" value="Winged helix' DNA-binding domain"/>
    <property type="match status" value="1"/>
</dbReference>
<evidence type="ECO:0000256" key="3">
    <source>
        <dbReference type="ARBA" id="ARBA00023163"/>
    </source>
</evidence>
<evidence type="ECO:0000256" key="2">
    <source>
        <dbReference type="ARBA" id="ARBA00023125"/>
    </source>
</evidence>
<organism evidence="5 6">
    <name type="scientific">Blastochloris viridis</name>
    <name type="common">Rhodopseudomonas viridis</name>
    <dbReference type="NCBI Taxonomy" id="1079"/>
    <lineage>
        <taxon>Bacteria</taxon>
        <taxon>Pseudomonadati</taxon>
        <taxon>Pseudomonadota</taxon>
        <taxon>Alphaproteobacteria</taxon>
        <taxon>Hyphomicrobiales</taxon>
        <taxon>Blastochloridaceae</taxon>
        <taxon>Blastochloris</taxon>
    </lineage>
</organism>
<reference evidence="5 6" key="1">
    <citation type="journal article" date="2017" name="Nat. Commun.">
        <title>In situ click chemistry generation of cyclooxygenase-2 inhibitors.</title>
        <authorList>
            <person name="Bhardwaj A."/>
            <person name="Kaur J."/>
            <person name="Wuest M."/>
            <person name="Wuest F."/>
        </authorList>
    </citation>
    <scope>NUCLEOTIDE SEQUENCE [LARGE SCALE GENOMIC DNA]</scope>
    <source>
        <strain evidence="5">S2_018_000_R2_106</strain>
    </source>
</reference>
<dbReference type="EMBL" id="VAFM01000001">
    <property type="protein sequence ID" value="TKW61063.1"/>
    <property type="molecule type" value="Genomic_DNA"/>
</dbReference>
<dbReference type="SMART" id="SM00345">
    <property type="entry name" value="HTH_GNTR"/>
    <property type="match status" value="1"/>
</dbReference>
<gene>
    <name evidence="5" type="ORF">DI628_00050</name>
</gene>
<dbReference type="CDD" id="cd07377">
    <property type="entry name" value="WHTH_GntR"/>
    <property type="match status" value="1"/>
</dbReference>
<dbReference type="Proteomes" id="UP000320948">
    <property type="component" value="Unassembled WGS sequence"/>
</dbReference>
<sequence>MLGSQLNDLSFSPLAPRHRRSTAIATELRRLISSGQLKPGDQLPTESTLCRQFGVSRTTLREAIQMLRTSGLPDVTPGRGSFVRTPDLSQLLSDLAMAAPALRNSLTDIAQMRCLIEREVLTRLTRLSPTQRGELHRYTLNRHALAEENAETEAQWHLQMARMSGSMLAHLLLQTLMALEGQTRINRFNNQDEVMRTIQIQMRINAALVDGDFALAERVLMQYLNPYQTQQMQPVQQTTTAA</sequence>
<dbReference type="GO" id="GO:0003677">
    <property type="term" value="F:DNA binding"/>
    <property type="evidence" value="ECO:0007669"/>
    <property type="project" value="UniProtKB-KW"/>
</dbReference>
<dbReference type="PROSITE" id="PS50949">
    <property type="entry name" value="HTH_GNTR"/>
    <property type="match status" value="1"/>
</dbReference>
<dbReference type="SUPFAM" id="SSF48008">
    <property type="entry name" value="GntR ligand-binding domain-like"/>
    <property type="match status" value="1"/>
</dbReference>
<dbReference type="AlphaFoldDB" id="A0A6N4R111"/>
<name>A0A6N4R111_BLAVI</name>
<dbReference type="InterPro" id="IPR036388">
    <property type="entry name" value="WH-like_DNA-bd_sf"/>
</dbReference>
<proteinExistence type="predicted"/>
<keyword evidence="1" id="KW-0805">Transcription regulation</keyword>
<protein>
    <submittedName>
        <fullName evidence="5">FadR family transcriptional regulator</fullName>
    </submittedName>
</protein>
<keyword evidence="3" id="KW-0804">Transcription</keyword>
<accession>A0A6N4R111</accession>
<evidence type="ECO:0000313" key="5">
    <source>
        <dbReference type="EMBL" id="TKW61063.1"/>
    </source>
</evidence>
<evidence type="ECO:0000256" key="1">
    <source>
        <dbReference type="ARBA" id="ARBA00023015"/>
    </source>
</evidence>
<dbReference type="GO" id="GO:0003700">
    <property type="term" value="F:DNA-binding transcription factor activity"/>
    <property type="evidence" value="ECO:0007669"/>
    <property type="project" value="InterPro"/>
</dbReference>
<dbReference type="InterPro" id="IPR000524">
    <property type="entry name" value="Tscrpt_reg_HTH_GntR"/>
</dbReference>
<dbReference type="Gene3D" id="1.10.10.10">
    <property type="entry name" value="Winged helix-like DNA-binding domain superfamily/Winged helix DNA-binding domain"/>
    <property type="match status" value="1"/>
</dbReference>
<evidence type="ECO:0000313" key="6">
    <source>
        <dbReference type="Proteomes" id="UP000320948"/>
    </source>
</evidence>